<sequence length="131" mass="15248">MEENNHFIKYMLQDPIWLLMANTDDAVMMTYQIPSQNTETVLNNDREKLKLMQKCQPKFTEDQKKELLEIHPWIQKGGLPKAIDVAECIYCGDYMKGNISYDDEIQDFDLHGMIEPSEENGLSSMSLEPEQ</sequence>
<accession>A0A6P8SA71</accession>
<reference evidence="5" key="1">
    <citation type="submission" date="2025-08" db="UniProtKB">
        <authorList>
            <consortium name="RefSeq"/>
        </authorList>
    </citation>
    <scope>IDENTIFICATION</scope>
</reference>
<dbReference type="OrthoDB" id="7788983at2759"/>
<evidence type="ECO:0000256" key="2">
    <source>
        <dbReference type="ARBA" id="ARBA00023242"/>
    </source>
</evidence>
<dbReference type="PANTHER" id="PTHR11269:SF9">
    <property type="entry name" value="PERIOD CIRCADIAN PROTEIN HOMOLOG 2"/>
    <property type="match status" value="1"/>
</dbReference>
<evidence type="ECO:0000256" key="1">
    <source>
        <dbReference type="ARBA" id="ARBA00004123"/>
    </source>
</evidence>
<dbReference type="GO" id="GO:0001222">
    <property type="term" value="F:transcription corepressor binding"/>
    <property type="evidence" value="ECO:0007669"/>
    <property type="project" value="TreeGrafter"/>
</dbReference>
<dbReference type="GO" id="GO:0005634">
    <property type="term" value="C:nucleus"/>
    <property type="evidence" value="ECO:0007669"/>
    <property type="project" value="UniProtKB-SubCell"/>
</dbReference>
<dbReference type="Pfam" id="PF12114">
    <property type="entry name" value="Period_C"/>
    <property type="match status" value="1"/>
</dbReference>
<protein>
    <submittedName>
        <fullName evidence="5">Period circadian protein homolog 2-like</fullName>
    </submittedName>
</protein>
<proteinExistence type="predicted"/>
<dbReference type="InterPro" id="IPR022728">
    <property type="entry name" value="Period_circadian-like_C"/>
</dbReference>
<evidence type="ECO:0000259" key="3">
    <source>
        <dbReference type="Pfam" id="PF12114"/>
    </source>
</evidence>
<dbReference type="GO" id="GO:0000976">
    <property type="term" value="F:transcription cis-regulatory region binding"/>
    <property type="evidence" value="ECO:0007669"/>
    <property type="project" value="TreeGrafter"/>
</dbReference>
<gene>
    <name evidence="5" type="primary">LOC117367059</name>
</gene>
<dbReference type="GeneID" id="117367059"/>
<organism evidence="4 5">
    <name type="scientific">Geotrypetes seraphini</name>
    <name type="common">Gaboon caecilian</name>
    <name type="synonym">Caecilia seraphini</name>
    <dbReference type="NCBI Taxonomy" id="260995"/>
    <lineage>
        <taxon>Eukaryota</taxon>
        <taxon>Metazoa</taxon>
        <taxon>Chordata</taxon>
        <taxon>Craniata</taxon>
        <taxon>Vertebrata</taxon>
        <taxon>Euteleostomi</taxon>
        <taxon>Amphibia</taxon>
        <taxon>Gymnophiona</taxon>
        <taxon>Geotrypetes</taxon>
    </lineage>
</organism>
<dbReference type="RefSeq" id="XP_033815169.1">
    <property type="nucleotide sequence ID" value="XM_033959278.1"/>
</dbReference>
<dbReference type="InParanoid" id="A0A6P8SA71"/>
<dbReference type="InterPro" id="IPR050760">
    <property type="entry name" value="Period_circadian_regulator"/>
</dbReference>
<evidence type="ECO:0000313" key="5">
    <source>
        <dbReference type="RefSeq" id="XP_033815169.1"/>
    </source>
</evidence>
<name>A0A6P8SA71_GEOSA</name>
<dbReference type="KEGG" id="gsh:117367059"/>
<dbReference type="Proteomes" id="UP000515159">
    <property type="component" value="Chromosome 9"/>
</dbReference>
<dbReference type="GO" id="GO:0043153">
    <property type="term" value="P:entrainment of circadian clock by photoperiod"/>
    <property type="evidence" value="ECO:0007669"/>
    <property type="project" value="TreeGrafter"/>
</dbReference>
<dbReference type="GO" id="GO:0005737">
    <property type="term" value="C:cytoplasm"/>
    <property type="evidence" value="ECO:0007669"/>
    <property type="project" value="TreeGrafter"/>
</dbReference>
<keyword evidence="2" id="KW-0539">Nucleus</keyword>
<evidence type="ECO:0000313" key="4">
    <source>
        <dbReference type="Proteomes" id="UP000515159"/>
    </source>
</evidence>
<dbReference type="GO" id="GO:0032922">
    <property type="term" value="P:circadian regulation of gene expression"/>
    <property type="evidence" value="ECO:0007669"/>
    <property type="project" value="TreeGrafter"/>
</dbReference>
<comment type="subcellular location">
    <subcellularLocation>
        <location evidence="1">Nucleus</location>
    </subcellularLocation>
</comment>
<dbReference type="GO" id="GO:0000122">
    <property type="term" value="P:negative regulation of transcription by RNA polymerase II"/>
    <property type="evidence" value="ECO:0007669"/>
    <property type="project" value="TreeGrafter"/>
</dbReference>
<dbReference type="PANTHER" id="PTHR11269">
    <property type="entry name" value="PERIOD CIRCADIAN PROTEIN"/>
    <property type="match status" value="1"/>
</dbReference>
<keyword evidence="4" id="KW-1185">Reference proteome</keyword>
<feature type="domain" description="Period circadian-like C-terminal" evidence="3">
    <location>
        <begin position="1"/>
        <end position="88"/>
    </location>
</feature>
<dbReference type="AlphaFoldDB" id="A0A6P8SA71"/>